<feature type="compositionally biased region" description="Low complexity" evidence="1">
    <location>
        <begin position="208"/>
        <end position="217"/>
    </location>
</feature>
<gene>
    <name evidence="3" type="ORF">ACOF00016_LOCUS186</name>
</gene>
<feature type="region of interest" description="Disordered" evidence="1">
    <location>
        <begin position="274"/>
        <end position="350"/>
    </location>
</feature>
<dbReference type="PANTHER" id="PTHR43948">
    <property type="entry name" value="DNAJ HOMOLOG SUBFAMILY B"/>
    <property type="match status" value="1"/>
</dbReference>
<dbReference type="EMBL" id="HBIM01000209">
    <property type="protein sequence ID" value="CAE0401845.1"/>
    <property type="molecule type" value="Transcribed_RNA"/>
</dbReference>
<organism evidence="3">
    <name type="scientific">Amphora coffeiformis</name>
    <dbReference type="NCBI Taxonomy" id="265554"/>
    <lineage>
        <taxon>Eukaryota</taxon>
        <taxon>Sar</taxon>
        <taxon>Stramenopiles</taxon>
        <taxon>Ochrophyta</taxon>
        <taxon>Bacillariophyta</taxon>
        <taxon>Bacillariophyceae</taxon>
        <taxon>Bacillariophycidae</taxon>
        <taxon>Thalassiophysales</taxon>
        <taxon>Catenulaceae</taxon>
        <taxon>Amphora</taxon>
    </lineage>
</organism>
<dbReference type="PROSITE" id="PS00636">
    <property type="entry name" value="DNAJ_1"/>
    <property type="match status" value="1"/>
</dbReference>
<dbReference type="SMART" id="SM00271">
    <property type="entry name" value="DnaJ"/>
    <property type="match status" value="1"/>
</dbReference>
<dbReference type="SUPFAM" id="SSF46565">
    <property type="entry name" value="Chaperone J-domain"/>
    <property type="match status" value="1"/>
</dbReference>
<evidence type="ECO:0000259" key="2">
    <source>
        <dbReference type="PROSITE" id="PS50076"/>
    </source>
</evidence>
<name>A0A7S3P3D2_9STRA</name>
<accession>A0A7S3P3D2</accession>
<dbReference type="PRINTS" id="PR00625">
    <property type="entry name" value="JDOMAIN"/>
</dbReference>
<sequence>MEPQDDPYSILGVPPNASESQIRTAYRKAALRTHPDKVPEEERAQATRRFAKISNAYEILSDSQKRAQYDQEQQQMNYNGTPDFDHTFFTHHGGFHDPFQVFRSVFREEFGGSRTMDFASSRYGGSHSRRQHVSPLFDSFFGGGGMMGGDPFFGGGGSHDPFDDFFGGGSLFGGPSRGFGGGGGGMSRRRVTRDPFDDMFDSMRGMQQQIMEQQQRQNYPHQIPGGGNQQSFYYSSSSTNSRGGESVTTQTTRRIVNGQEETFTERIVRKADGTVERQVLDNNNNNRLSGRLPDSQTDSAADAAAEDSPGGFSRLLPWRRRNSKQAEDLTPAKRSPAEQDTDSQKRRREP</sequence>
<dbReference type="GO" id="GO:0051082">
    <property type="term" value="F:unfolded protein binding"/>
    <property type="evidence" value="ECO:0007669"/>
    <property type="project" value="TreeGrafter"/>
</dbReference>
<feature type="compositionally biased region" description="Low complexity" evidence="1">
    <location>
        <begin position="294"/>
        <end position="308"/>
    </location>
</feature>
<proteinExistence type="predicted"/>
<feature type="compositionally biased region" description="Low complexity" evidence="1">
    <location>
        <begin position="229"/>
        <end position="246"/>
    </location>
</feature>
<dbReference type="GO" id="GO:0005737">
    <property type="term" value="C:cytoplasm"/>
    <property type="evidence" value="ECO:0007669"/>
    <property type="project" value="TreeGrafter"/>
</dbReference>
<evidence type="ECO:0000313" key="3">
    <source>
        <dbReference type="EMBL" id="CAE0401845.1"/>
    </source>
</evidence>
<dbReference type="GO" id="GO:0005634">
    <property type="term" value="C:nucleus"/>
    <property type="evidence" value="ECO:0007669"/>
    <property type="project" value="TreeGrafter"/>
</dbReference>
<dbReference type="PANTHER" id="PTHR43948:SF21">
    <property type="entry name" value="DNAJ DOMAIN-CONTAINING PROTEIN"/>
    <property type="match status" value="1"/>
</dbReference>
<dbReference type="InterPro" id="IPR001623">
    <property type="entry name" value="DnaJ_domain"/>
</dbReference>
<dbReference type="InterPro" id="IPR036869">
    <property type="entry name" value="J_dom_sf"/>
</dbReference>
<dbReference type="PROSITE" id="PS50076">
    <property type="entry name" value="DNAJ_2"/>
    <property type="match status" value="1"/>
</dbReference>
<feature type="compositionally biased region" description="Basic and acidic residues" evidence="1">
    <location>
        <begin position="324"/>
        <end position="350"/>
    </location>
</feature>
<feature type="region of interest" description="Disordered" evidence="1">
    <location>
        <begin position="208"/>
        <end position="258"/>
    </location>
</feature>
<dbReference type="InterPro" id="IPR018253">
    <property type="entry name" value="DnaJ_domain_CS"/>
</dbReference>
<protein>
    <recommendedName>
        <fullName evidence="2">J domain-containing protein</fullName>
    </recommendedName>
</protein>
<dbReference type="Gene3D" id="1.10.287.110">
    <property type="entry name" value="DnaJ domain"/>
    <property type="match status" value="1"/>
</dbReference>
<reference evidence="3" key="1">
    <citation type="submission" date="2021-01" db="EMBL/GenBank/DDBJ databases">
        <authorList>
            <person name="Corre E."/>
            <person name="Pelletier E."/>
            <person name="Niang G."/>
            <person name="Scheremetjew M."/>
            <person name="Finn R."/>
            <person name="Kale V."/>
            <person name="Holt S."/>
            <person name="Cochrane G."/>
            <person name="Meng A."/>
            <person name="Brown T."/>
            <person name="Cohen L."/>
        </authorList>
    </citation>
    <scope>NUCLEOTIDE SEQUENCE</scope>
    <source>
        <strain evidence="3">CCMP127</strain>
    </source>
</reference>
<evidence type="ECO:0000256" key="1">
    <source>
        <dbReference type="SAM" id="MobiDB-lite"/>
    </source>
</evidence>
<feature type="domain" description="J" evidence="2">
    <location>
        <begin position="6"/>
        <end position="73"/>
    </location>
</feature>
<dbReference type="Pfam" id="PF00226">
    <property type="entry name" value="DnaJ"/>
    <property type="match status" value="1"/>
</dbReference>
<dbReference type="AlphaFoldDB" id="A0A7S3P3D2"/>
<dbReference type="GO" id="GO:0044183">
    <property type="term" value="F:protein folding chaperone"/>
    <property type="evidence" value="ECO:0007669"/>
    <property type="project" value="TreeGrafter"/>
</dbReference>
<dbReference type="GO" id="GO:0051087">
    <property type="term" value="F:protein-folding chaperone binding"/>
    <property type="evidence" value="ECO:0007669"/>
    <property type="project" value="TreeGrafter"/>
</dbReference>
<dbReference type="CDD" id="cd06257">
    <property type="entry name" value="DnaJ"/>
    <property type="match status" value="1"/>
</dbReference>